<gene>
    <name evidence="2" type="ORF">EHQ24_03605</name>
</gene>
<reference evidence="2" key="1">
    <citation type="journal article" date="2019" name="PLoS Negl. Trop. Dis.">
        <title>Revisiting the worldwide diversity of Leptospira species in the environment.</title>
        <authorList>
            <person name="Vincent A.T."/>
            <person name="Schiettekatte O."/>
            <person name="Bourhy P."/>
            <person name="Veyrier F.J."/>
            <person name="Picardeau M."/>
        </authorList>
    </citation>
    <scope>NUCLEOTIDE SEQUENCE [LARGE SCALE GENOMIC DNA]</scope>
    <source>
        <strain evidence="2">201800287</strain>
    </source>
</reference>
<comment type="caution">
    <text evidence="2">The sequence shown here is derived from an EMBL/GenBank/DDBJ whole genome shotgun (WGS) entry which is preliminary data.</text>
</comment>
<feature type="transmembrane region" description="Helical" evidence="1">
    <location>
        <begin position="174"/>
        <end position="196"/>
    </location>
</feature>
<evidence type="ECO:0000256" key="1">
    <source>
        <dbReference type="SAM" id="Phobius"/>
    </source>
</evidence>
<sequence length="275" mass="32804">MIRKFKNIYLFLLNNIGFLILIPIVFFITPFTCNNHNQENIQKARNIRIKENKLILKAFIATKLKDDKCIPENAYYKNVFLTLDKNKETYIVTSKTFDLLEEISIVYIFDSKLNKIFGPETQESFSPINYRDLDEDSQLEIINNNRIWKLNNKRNIFEESQELSDWKFNFYKRLSAGTFEIFFIVIAILITIYGFIIHNTVQDTLASLIICFIYLIIFSIIIIPCSFIFGKIGFFYYLTYPFFYKYIHKFTLFLLLKLNIKTLEKLKIFYAKNVI</sequence>
<keyword evidence="1" id="KW-1133">Transmembrane helix</keyword>
<dbReference type="RefSeq" id="WP_135600334.1">
    <property type="nucleotide sequence ID" value="NZ_RQFK01000011.1"/>
</dbReference>
<evidence type="ECO:0000313" key="2">
    <source>
        <dbReference type="EMBL" id="TGK86706.1"/>
    </source>
</evidence>
<keyword evidence="1" id="KW-0812">Transmembrane</keyword>
<proteinExistence type="predicted"/>
<feature type="transmembrane region" description="Helical" evidence="1">
    <location>
        <begin position="235"/>
        <end position="256"/>
    </location>
</feature>
<evidence type="ECO:0000313" key="3">
    <source>
        <dbReference type="Proteomes" id="UP000298009"/>
    </source>
</evidence>
<dbReference type="Proteomes" id="UP000298009">
    <property type="component" value="Unassembled WGS sequence"/>
</dbReference>
<keyword evidence="1" id="KW-0472">Membrane</keyword>
<feature type="transmembrane region" description="Helical" evidence="1">
    <location>
        <begin position="208"/>
        <end position="229"/>
    </location>
</feature>
<organism evidence="2 3">
    <name type="scientific">Leptospira noumeaensis</name>
    <dbReference type="NCBI Taxonomy" id="2484964"/>
    <lineage>
        <taxon>Bacteria</taxon>
        <taxon>Pseudomonadati</taxon>
        <taxon>Spirochaetota</taxon>
        <taxon>Spirochaetia</taxon>
        <taxon>Leptospirales</taxon>
        <taxon>Leptospiraceae</taxon>
        <taxon>Leptospira</taxon>
    </lineage>
</organism>
<keyword evidence="3" id="KW-1185">Reference proteome</keyword>
<protein>
    <submittedName>
        <fullName evidence="2">Uncharacterized protein</fullName>
    </submittedName>
</protein>
<feature type="transmembrane region" description="Helical" evidence="1">
    <location>
        <begin position="7"/>
        <end position="28"/>
    </location>
</feature>
<dbReference type="EMBL" id="RQFK01000011">
    <property type="protein sequence ID" value="TGK86706.1"/>
    <property type="molecule type" value="Genomic_DNA"/>
</dbReference>
<accession>A0A4R9IEL9</accession>
<name>A0A4R9IEL9_9LEPT</name>
<dbReference type="AlphaFoldDB" id="A0A4R9IEL9"/>